<reference evidence="2" key="1">
    <citation type="submission" date="2024-05" db="EMBL/GenBank/DDBJ databases">
        <authorList>
            <person name="Yang L."/>
            <person name="Pan L."/>
        </authorList>
    </citation>
    <scope>NUCLEOTIDE SEQUENCE</scope>
    <source>
        <strain evidence="2">FCG-7</strain>
    </source>
</reference>
<dbReference type="Gene3D" id="1.10.3210.10">
    <property type="entry name" value="Hypothetical protein af1432"/>
    <property type="match status" value="1"/>
</dbReference>
<name>A0AAU7FF60_9NEIS</name>
<sequence length="304" mass="33768">MQLLQLSPLWHHSRQWQGILACGPEEQLVELDRMLAEFAISTHLPCYSQLALTSAQALRPFDPQQLVLAVNDVSALARLGEQQLAFGGWYTQAGPTVCAPAKPELLELVALVTSDAEIDQLELVFSRAPDLTFRLLKLVNSVGMRSRVEIASIRHAITVLGRNQLQRWVQLLMYAEQFAESGAISPLLIAALLRARRLEGWAEHGWLAASPDSAFLLGMLSLLEQLFQQPLAQLLTSLPLSDNMKAALLDKEGVLGQALAQAIHMETYLDDAVWAIHPLQQQSWIKAEVDAYRWVALLAEGLQR</sequence>
<dbReference type="InterPro" id="IPR052340">
    <property type="entry name" value="RNase_Y/CdgJ"/>
</dbReference>
<feature type="domain" description="HDOD" evidence="1">
    <location>
        <begin position="95"/>
        <end position="289"/>
    </location>
</feature>
<dbReference type="SUPFAM" id="SSF109604">
    <property type="entry name" value="HD-domain/PDEase-like"/>
    <property type="match status" value="1"/>
</dbReference>
<evidence type="ECO:0000259" key="1">
    <source>
        <dbReference type="PROSITE" id="PS51833"/>
    </source>
</evidence>
<dbReference type="AlphaFoldDB" id="A0AAU7FF60"/>
<accession>A0AAU7FF60</accession>
<dbReference type="RefSeq" id="WP_348946551.1">
    <property type="nucleotide sequence ID" value="NZ_CP157355.1"/>
</dbReference>
<evidence type="ECO:0000313" key="2">
    <source>
        <dbReference type="EMBL" id="XBM02276.1"/>
    </source>
</evidence>
<dbReference type="EMBL" id="CP157355">
    <property type="protein sequence ID" value="XBM02276.1"/>
    <property type="molecule type" value="Genomic_DNA"/>
</dbReference>
<gene>
    <name evidence="2" type="ORF">ABHF33_08420</name>
</gene>
<protein>
    <submittedName>
        <fullName evidence="2">HDOD domain-containing protein</fullName>
    </submittedName>
</protein>
<dbReference type="Pfam" id="PF08668">
    <property type="entry name" value="HDOD"/>
    <property type="match status" value="1"/>
</dbReference>
<dbReference type="PANTHER" id="PTHR33525">
    <property type="match status" value="1"/>
</dbReference>
<dbReference type="InterPro" id="IPR013976">
    <property type="entry name" value="HDOD"/>
</dbReference>
<dbReference type="KEGG" id="cmav:ABHF33_08420"/>
<dbReference type="PANTHER" id="PTHR33525:SF4">
    <property type="entry name" value="CYCLIC DI-GMP PHOSPHODIESTERASE CDGJ"/>
    <property type="match status" value="1"/>
</dbReference>
<dbReference type="PROSITE" id="PS51833">
    <property type="entry name" value="HDOD"/>
    <property type="match status" value="1"/>
</dbReference>
<proteinExistence type="predicted"/>
<organism evidence="2">
    <name type="scientific">Chitinibacter mangrovi</name>
    <dbReference type="NCBI Taxonomy" id="3153927"/>
    <lineage>
        <taxon>Bacteria</taxon>
        <taxon>Pseudomonadati</taxon>
        <taxon>Pseudomonadota</taxon>
        <taxon>Betaproteobacteria</taxon>
        <taxon>Neisseriales</taxon>
        <taxon>Chitinibacteraceae</taxon>
        <taxon>Chitinibacter</taxon>
    </lineage>
</organism>